<dbReference type="GO" id="GO:0000166">
    <property type="term" value="F:nucleotide binding"/>
    <property type="evidence" value="ECO:0007669"/>
    <property type="project" value="UniProtKB-KW"/>
</dbReference>
<dbReference type="GO" id="GO:0000956">
    <property type="term" value="P:nuclear-transcribed mRNA catabolic process"/>
    <property type="evidence" value="ECO:0007669"/>
    <property type="project" value="TreeGrafter"/>
</dbReference>
<dbReference type="OrthoDB" id="5853397at2759"/>
<keyword evidence="4" id="KW-1185">Reference proteome</keyword>
<dbReference type="Pfam" id="PF08652">
    <property type="entry name" value="RAI1"/>
    <property type="match status" value="1"/>
</dbReference>
<dbReference type="GO" id="GO:0003723">
    <property type="term" value="F:RNA binding"/>
    <property type="evidence" value="ECO:0007669"/>
    <property type="project" value="UniProtKB-KW"/>
</dbReference>
<organism evidence="4 5">
    <name type="scientific">Drosophila kikkawai</name>
    <name type="common">Fruit fly</name>
    <dbReference type="NCBI Taxonomy" id="30033"/>
    <lineage>
        <taxon>Eukaryota</taxon>
        <taxon>Metazoa</taxon>
        <taxon>Ecdysozoa</taxon>
        <taxon>Arthropoda</taxon>
        <taxon>Hexapoda</taxon>
        <taxon>Insecta</taxon>
        <taxon>Pterygota</taxon>
        <taxon>Neoptera</taxon>
        <taxon>Endopterygota</taxon>
        <taxon>Diptera</taxon>
        <taxon>Brachycera</taxon>
        <taxon>Muscomorpha</taxon>
        <taxon>Ephydroidea</taxon>
        <taxon>Drosophilidae</taxon>
        <taxon>Drosophila</taxon>
        <taxon>Sophophora</taxon>
    </lineage>
</organism>
<dbReference type="GO" id="GO:0004518">
    <property type="term" value="F:nuclease activity"/>
    <property type="evidence" value="ECO:0007669"/>
    <property type="project" value="UniProtKB-KW"/>
</dbReference>
<reference evidence="4" key="1">
    <citation type="submission" date="2025-05" db="UniProtKB">
        <authorList>
            <consortium name="RefSeq"/>
        </authorList>
    </citation>
    <scope>NUCLEOTIDE SEQUENCE [LARGE SCALE GENOMIC DNA]</scope>
    <source>
        <strain evidence="4">14028-0561.14</strain>
    </source>
</reference>
<keyword evidence="2" id="KW-0547">Nucleotide-binding</keyword>
<dbReference type="GO" id="GO:0005634">
    <property type="term" value="C:nucleus"/>
    <property type="evidence" value="ECO:0007669"/>
    <property type="project" value="UniProtKB-SubCell"/>
</dbReference>
<dbReference type="GO" id="GO:0110155">
    <property type="term" value="P:NAD-cap decapping"/>
    <property type="evidence" value="ECO:0007669"/>
    <property type="project" value="TreeGrafter"/>
</dbReference>
<evidence type="ECO:0000256" key="1">
    <source>
        <dbReference type="ARBA" id="ARBA00006562"/>
    </source>
</evidence>
<comment type="subcellular location">
    <subcellularLocation>
        <location evidence="2">Nucleus</location>
    </subcellularLocation>
</comment>
<dbReference type="InterPro" id="IPR039039">
    <property type="entry name" value="RAI1-like_fam"/>
</dbReference>
<dbReference type="RefSeq" id="XP_017018829.1">
    <property type="nucleotide sequence ID" value="XM_017163340.3"/>
</dbReference>
<dbReference type="GO" id="GO:0005829">
    <property type="term" value="C:cytosol"/>
    <property type="evidence" value="ECO:0007669"/>
    <property type="project" value="TreeGrafter"/>
</dbReference>
<dbReference type="Proteomes" id="UP001652661">
    <property type="component" value="Chromosome 2R"/>
</dbReference>
<dbReference type="InterPro" id="IPR013961">
    <property type="entry name" value="RAI1"/>
</dbReference>
<reference evidence="5" key="2">
    <citation type="submission" date="2025-08" db="UniProtKB">
        <authorList>
            <consortium name="RefSeq"/>
        </authorList>
    </citation>
    <scope>IDENTIFICATION</scope>
    <source>
        <strain evidence="5">14028-0561.14</strain>
        <tissue evidence="5">Whole fly</tissue>
    </source>
</reference>
<accession>A0A6P4I4N2</accession>
<dbReference type="GO" id="GO:0034353">
    <property type="term" value="F:mRNA 5'-diphosphatase activity"/>
    <property type="evidence" value="ECO:0007669"/>
    <property type="project" value="TreeGrafter"/>
</dbReference>
<keyword evidence="2" id="KW-0539">Nucleus</keyword>
<gene>
    <name evidence="5" type="primary">LOC108072274</name>
</gene>
<evidence type="ECO:0000256" key="2">
    <source>
        <dbReference type="RuleBase" id="RU367113"/>
    </source>
</evidence>
<evidence type="ECO:0000259" key="3">
    <source>
        <dbReference type="Pfam" id="PF08652"/>
    </source>
</evidence>
<dbReference type="GeneID" id="108072274"/>
<keyword evidence="2" id="KW-0540">Nuclease</keyword>
<dbReference type="GO" id="GO:0046872">
    <property type="term" value="F:metal ion binding"/>
    <property type="evidence" value="ECO:0007669"/>
    <property type="project" value="UniProtKB-KW"/>
</dbReference>
<protein>
    <recommendedName>
        <fullName evidence="2">Decapping nuclease</fullName>
        <ecNumber evidence="2">3.6.1.-</ecNumber>
    </recommendedName>
</protein>
<keyword evidence="2" id="KW-0378">Hydrolase</keyword>
<dbReference type="EC" id="3.6.1.-" evidence="2"/>
<evidence type="ECO:0000313" key="4">
    <source>
        <dbReference type="Proteomes" id="UP001652661"/>
    </source>
</evidence>
<comment type="cofactor">
    <cofactor evidence="2">
        <name>a divalent metal cation</name>
        <dbReference type="ChEBI" id="CHEBI:60240"/>
    </cofactor>
</comment>
<dbReference type="PANTHER" id="PTHR12395">
    <property type="entry name" value="DOM-3 RELATED"/>
    <property type="match status" value="1"/>
</dbReference>
<keyword evidence="2" id="KW-0479">Metal-binding</keyword>
<keyword evidence="2" id="KW-0694">RNA-binding</keyword>
<comment type="function">
    <text evidence="2">Decapping enzyme for NAD-capped RNAs: specifically hydrolyzes the nicotinamide adenine dinucleotide (NAD) cap from a subset of RNAs by removing the entire NAD moiety from the 5'-end of an NAD-capped RNA.</text>
</comment>
<proteinExistence type="inferred from homology"/>
<dbReference type="AlphaFoldDB" id="A0A6P4I4N2"/>
<evidence type="ECO:0000313" key="5">
    <source>
        <dbReference type="RefSeq" id="XP_017018829.1"/>
    </source>
</evidence>
<dbReference type="PANTHER" id="PTHR12395:SF9">
    <property type="entry name" value="DECAPPING AND EXORIBONUCLEASE PROTEIN"/>
    <property type="match status" value="1"/>
</dbReference>
<sequence>MDSSNELFLNLEEYKKCAQKVKVLIELEKPLAYFSVSPERFYQGNASQLRSLYYPKPKAFPLYLSAPLKCSYRKTSNHFYDEYLDNLLYGICDNSFELLCPFGNKGSHGWRVRAPLVCQLELLQTLMCTPFRPNENWLILAINYRDTVYLCLENPDEQPWTEDRMRRSAMETMLKHQVYKAFNETQAEGSPEECSEFNYILNCRLNDLSVIYSAPINGAVFESSEAPSHSKILELMFLECKLGEKLRRMDGGLFTELYSPEEALKWWTEGQLKGAKNFMLALADPYGRVQSLEPISCEKLCRDSKDNWSADFCQQFLSQFLGQVREHMKNVNDPSTIYEFNYVAQKRCIYWNKGSGQRLSFIPDWYRLILEGNE</sequence>
<comment type="similarity">
    <text evidence="1 2">Belongs to the DXO/Dom3Z family.</text>
</comment>
<feature type="domain" description="RAI1-like" evidence="3">
    <location>
        <begin position="29"/>
        <end position="367"/>
    </location>
</feature>
<name>A0A6P4I4N2_DROKI</name>